<dbReference type="PROSITE" id="PS51257">
    <property type="entry name" value="PROKAR_LIPOPROTEIN"/>
    <property type="match status" value="1"/>
</dbReference>
<dbReference type="RefSeq" id="WP_105716228.1">
    <property type="nucleotide sequence ID" value="NZ_PVBQ01000004.1"/>
</dbReference>
<keyword evidence="2" id="KW-0732">Signal</keyword>
<dbReference type="Proteomes" id="UP000239711">
    <property type="component" value="Unassembled WGS sequence"/>
</dbReference>
<dbReference type="AlphaFoldDB" id="A0A2S9J605"/>
<proteinExistence type="predicted"/>
<reference evidence="3 4" key="1">
    <citation type="submission" date="2018-02" db="EMBL/GenBank/DDBJ databases">
        <title>The draft genome of Sphingobacterium sp. 5JN-11.</title>
        <authorList>
            <person name="Liu L."/>
            <person name="Li L."/>
            <person name="Liang L."/>
            <person name="Zhang X."/>
            <person name="Wang T."/>
        </authorList>
    </citation>
    <scope>NUCLEOTIDE SEQUENCE [LARGE SCALE GENOMIC DNA]</scope>
    <source>
        <strain evidence="3 4">5JN-11</strain>
    </source>
</reference>
<dbReference type="EMBL" id="PVBQ01000004">
    <property type="protein sequence ID" value="PRD48201.1"/>
    <property type="molecule type" value="Genomic_DNA"/>
</dbReference>
<name>A0A2S9J605_9SPHI</name>
<feature type="signal peptide" evidence="2">
    <location>
        <begin position="1"/>
        <end position="27"/>
    </location>
</feature>
<evidence type="ECO:0000256" key="1">
    <source>
        <dbReference type="SAM" id="MobiDB-lite"/>
    </source>
</evidence>
<protein>
    <submittedName>
        <fullName evidence="3">Uncharacterized protein</fullName>
    </submittedName>
</protein>
<comment type="caution">
    <text evidence="3">The sequence shown here is derived from an EMBL/GenBank/DDBJ whole genome shotgun (WGS) entry which is preliminary data.</text>
</comment>
<sequence length="598" mass="65191">MKTMKTTFTNNIVWCLFAALLITVSCKKDTGFGDFDGDGIQVRINVREGIKNNPNLLQQRSSTSGVRTVADGIQRRTVDLGNDLTLVAELVPEQAPVASRAKQSGGSGLKANATPVRTDLPEGTNYRLLVYDTSTGAEVHRQDVTVTAASSTYANIVLDAIEDGSNTSTFTFVVYSFGQAPLPDLPVNSTLNDVELTVTDAHNKLMYDLQTVSLSDSPHEGPHELDLVLWNQLNEITTYIDLTSFGTPALKEISNPRFVSASHQNGNRARLKLSDGDLTYLGTAVDMPIPFAPIGSAGTTLAISTEPTVLVHDARTDGHLIIDHLAIESESPGDNYDPDDPNAVPSRTVTVHPRIEFDDLAITPGVKYDLRLRLSKGNCIVRVDLREDDYSYANNTTYSNEPANRRTITGNGSTPSSNKGTVTTAYTVFGANNPNFGLVLDILQLDNSFNMTINGQTLAIPVPPNSGNAGGTVGEVNFENVDNGIQRTVRFLDDHAESDWDNIWEVHGGVNAAIPVVRVAIDHNGDVRMWGRRNQGDPVLYEMELINGIRWNPNIIWHAGADNAVEIKQYRQGLTELNFLVYGRRLVDCTTGQVISPQ</sequence>
<dbReference type="OrthoDB" id="1451431at2"/>
<evidence type="ECO:0000313" key="4">
    <source>
        <dbReference type="Proteomes" id="UP000239711"/>
    </source>
</evidence>
<feature type="region of interest" description="Disordered" evidence="1">
    <location>
        <begin position="396"/>
        <end position="418"/>
    </location>
</feature>
<keyword evidence="4" id="KW-1185">Reference proteome</keyword>
<organism evidence="3 4">
    <name type="scientific">Sphingobacterium haloxyli</name>
    <dbReference type="NCBI Taxonomy" id="2100533"/>
    <lineage>
        <taxon>Bacteria</taxon>
        <taxon>Pseudomonadati</taxon>
        <taxon>Bacteroidota</taxon>
        <taxon>Sphingobacteriia</taxon>
        <taxon>Sphingobacteriales</taxon>
        <taxon>Sphingobacteriaceae</taxon>
        <taxon>Sphingobacterium</taxon>
    </lineage>
</organism>
<evidence type="ECO:0000313" key="3">
    <source>
        <dbReference type="EMBL" id="PRD48201.1"/>
    </source>
</evidence>
<gene>
    <name evidence="3" type="ORF">C5745_06755</name>
</gene>
<feature type="chain" id="PRO_5015629921" evidence="2">
    <location>
        <begin position="28"/>
        <end position="598"/>
    </location>
</feature>
<evidence type="ECO:0000256" key="2">
    <source>
        <dbReference type="SAM" id="SignalP"/>
    </source>
</evidence>
<feature type="region of interest" description="Disordered" evidence="1">
    <location>
        <begin position="98"/>
        <end position="117"/>
    </location>
</feature>
<accession>A0A2S9J605</accession>